<evidence type="ECO:0000256" key="5">
    <source>
        <dbReference type="ARBA" id="ARBA00022970"/>
    </source>
</evidence>
<protein>
    <recommendedName>
        <fullName evidence="8">L-alanine exporter AlaE</fullName>
    </recommendedName>
</protein>
<evidence type="ECO:0000256" key="2">
    <source>
        <dbReference type="ARBA" id="ARBA00022475"/>
    </source>
</evidence>
<comment type="function">
    <text evidence="8">Exports L-alanine.</text>
</comment>
<feature type="transmembrane region" description="Helical" evidence="8">
    <location>
        <begin position="111"/>
        <end position="132"/>
    </location>
</feature>
<keyword evidence="11" id="KW-1185">Reference proteome</keyword>
<keyword evidence="5 8" id="KW-0029">Amino-acid transport</keyword>
<feature type="region of interest" description="Disordered" evidence="9">
    <location>
        <begin position="189"/>
        <end position="231"/>
    </location>
</feature>
<keyword evidence="1 8" id="KW-0813">Transport</keyword>
<reference evidence="10 11" key="1">
    <citation type="journal article" date="2014" name="Genome Biol. Evol.">
        <title>Genome degeneration and adaptation in a nascent stage of symbiosis.</title>
        <authorList>
            <person name="Oakeson K.F."/>
            <person name="Gil R."/>
            <person name="Clayton A.L."/>
            <person name="Dunn D.M."/>
            <person name="von Niederhausern A.C."/>
            <person name="Hamil C."/>
            <person name="Aoyagi A."/>
            <person name="Duval B."/>
            <person name="Baca A."/>
            <person name="Silva F.J."/>
            <person name="Vallier A."/>
            <person name="Jackson D.G."/>
            <person name="Latorre A."/>
            <person name="Weiss R.B."/>
            <person name="Heddi A."/>
            <person name="Moya A."/>
            <person name="Dale C."/>
        </authorList>
    </citation>
    <scope>NUCLEOTIDE SEQUENCE [LARGE SCALE GENOMIC DNA]</scope>
    <source>
        <strain evidence="11">none</strain>
    </source>
</reference>
<dbReference type="Proteomes" id="UP000019025">
    <property type="component" value="Chromosome"/>
</dbReference>
<comment type="subcellular location">
    <subcellularLocation>
        <location evidence="8">Cell inner membrane</location>
        <topology evidence="8">Multi-pass membrane protein</topology>
    </subcellularLocation>
</comment>
<dbReference type="GO" id="GO:0032973">
    <property type="term" value="P:amino acid export across plasma membrane"/>
    <property type="evidence" value="ECO:0007669"/>
    <property type="project" value="UniProtKB-UniRule"/>
</dbReference>
<dbReference type="KEGG" id="pes:SOPEG_2077"/>
<evidence type="ECO:0000256" key="7">
    <source>
        <dbReference type="ARBA" id="ARBA00023136"/>
    </source>
</evidence>
<keyword evidence="3 8" id="KW-0997">Cell inner membrane</keyword>
<dbReference type="GO" id="GO:0034639">
    <property type="term" value="F:L-amino acid efflux transmembrane transporter activity"/>
    <property type="evidence" value="ECO:0007669"/>
    <property type="project" value="UniProtKB-UniRule"/>
</dbReference>
<dbReference type="GO" id="GO:0005886">
    <property type="term" value="C:plasma membrane"/>
    <property type="evidence" value="ECO:0007669"/>
    <property type="project" value="UniProtKB-SubCell"/>
</dbReference>
<evidence type="ECO:0000313" key="10">
    <source>
        <dbReference type="EMBL" id="AHF73994.1"/>
    </source>
</evidence>
<dbReference type="AlphaFoldDB" id="W0HJN6"/>
<organism evidence="10 11">
    <name type="scientific">Candidatus Sodalis pierantonii str. SOPE</name>
    <dbReference type="NCBI Taxonomy" id="2342"/>
    <lineage>
        <taxon>Bacteria</taxon>
        <taxon>Pseudomonadati</taxon>
        <taxon>Pseudomonadota</taxon>
        <taxon>Gammaproteobacteria</taxon>
        <taxon>Enterobacterales</taxon>
        <taxon>Bruguierivoracaceae</taxon>
        <taxon>Sodalis</taxon>
    </lineage>
</organism>
<accession>W0HJN6</accession>
<evidence type="ECO:0000256" key="1">
    <source>
        <dbReference type="ARBA" id="ARBA00022448"/>
    </source>
</evidence>
<keyword evidence="7 8" id="KW-0472">Membrane</keyword>
<keyword evidence="4 8" id="KW-0812">Transmembrane</keyword>
<evidence type="ECO:0000256" key="3">
    <source>
        <dbReference type="ARBA" id="ARBA00022519"/>
    </source>
</evidence>
<evidence type="ECO:0000256" key="8">
    <source>
        <dbReference type="HAMAP-Rule" id="MF_00914"/>
    </source>
</evidence>
<dbReference type="eggNOG" id="ENOG502ZRFS">
    <property type="taxonomic scope" value="Bacteria"/>
</dbReference>
<proteinExistence type="inferred from homology"/>
<comment type="similarity">
    <text evidence="8">Belongs to the AlaE exporter family.</text>
</comment>
<feature type="transmembrane region" description="Helical" evidence="8">
    <location>
        <begin position="83"/>
        <end position="105"/>
    </location>
</feature>
<keyword evidence="2 8" id="KW-1003">Cell membrane</keyword>
<evidence type="ECO:0000256" key="9">
    <source>
        <dbReference type="SAM" id="MobiDB-lite"/>
    </source>
</evidence>
<keyword evidence="6 8" id="KW-1133">Transmembrane helix</keyword>
<dbReference type="InterPro" id="IPR010574">
    <property type="entry name" value="Ala_export_AlaE"/>
</dbReference>
<feature type="transmembrane region" description="Helical" evidence="8">
    <location>
        <begin position="12"/>
        <end position="36"/>
    </location>
</feature>
<evidence type="ECO:0000256" key="6">
    <source>
        <dbReference type="ARBA" id="ARBA00022989"/>
    </source>
</evidence>
<dbReference type="HAMAP" id="MF_00914">
    <property type="entry name" value="L_Ala_exporter"/>
    <property type="match status" value="1"/>
</dbReference>
<name>W0HJN6_9GAMM</name>
<gene>
    <name evidence="8" type="primary">alaE</name>
    <name evidence="10" type="ORF">SOPEG_2077</name>
</gene>
<evidence type="ECO:0000313" key="11">
    <source>
        <dbReference type="Proteomes" id="UP000019025"/>
    </source>
</evidence>
<dbReference type="HOGENOM" id="CLU_1198010_0_0_6"/>
<sequence>MFAESSRLRSAAADTFALVVYCFFTGMAIEILLSGMSLQQSLSSRLLAIPVNVIIAWPFGQYRDAVLRLAWLHGPKQFWTRNLADLLAYASFQSPVYAVILLAVGVEWQQLIAAVASNAVTSMVLGVVYGYFLEYCRRLFRVTGTLPVTSAPSRQLRRRPVRRRVINSGLADRAGTDCGEYASGPTWVDGARRGWRAPAPAPAPPLPDGAGQPPAPDIRENPTARYRRTWQ</sequence>
<dbReference type="Pfam" id="PF06610">
    <property type="entry name" value="AlaE"/>
    <property type="match status" value="1"/>
</dbReference>
<evidence type="ECO:0000256" key="4">
    <source>
        <dbReference type="ARBA" id="ARBA00022692"/>
    </source>
</evidence>
<dbReference type="EMBL" id="CP006568">
    <property type="protein sequence ID" value="AHF73994.1"/>
    <property type="molecule type" value="Genomic_DNA"/>
</dbReference>